<evidence type="ECO:0000256" key="1">
    <source>
        <dbReference type="SAM" id="Coils"/>
    </source>
</evidence>
<keyword evidence="1" id="KW-0175">Coiled coil</keyword>
<dbReference type="Proteomes" id="UP000829354">
    <property type="component" value="Chromosome X"/>
</dbReference>
<reference evidence="2 3" key="1">
    <citation type="submission" date="2022-04" db="EMBL/GenBank/DDBJ databases">
        <title>Chromosome-level reference genomes for two strains of Caenorhabditis briggsae: an improved platform for comparative genomics.</title>
        <authorList>
            <person name="Stevens L."/>
            <person name="Andersen E."/>
        </authorList>
    </citation>
    <scope>NUCLEOTIDE SEQUENCE [LARGE SCALE GENOMIC DNA]</scope>
    <source>
        <strain evidence="2">VX34</strain>
        <tissue evidence="2">Whole-organism</tissue>
    </source>
</reference>
<evidence type="ECO:0000313" key="2">
    <source>
        <dbReference type="EMBL" id="UMM41097.1"/>
    </source>
</evidence>
<dbReference type="AlphaFoldDB" id="A0AAE9JRM7"/>
<name>A0AAE9JRM7_CAEBR</name>
<dbReference type="EMBL" id="CP092625">
    <property type="protein sequence ID" value="UMM41097.1"/>
    <property type="molecule type" value="Genomic_DNA"/>
</dbReference>
<sequence length="554" mass="65187">MRVSRLTTLHQKTKQGTFAKIEEVKVIQFFKEFPTMDETVNSAPDGVQTPETMTLQRKTALKVGRLERQKKIQKKKMQNLKTVQKMHLKRTNINNPSFLNDFTSRFQEEQNSLDLIEENLQKTLKNEGNSDSEIWQPSLLSKEHIYEYEDAPDFLAPEQRDLQKRKRTSKKYDSEKNRMRLFVKKTNEMDQEATDSPYFDFMDFSLREGSLECQKLDYPLIGRIEKMKKLFARRVKEYKEVIPRRLTEDAYSYNVGWQGNILGRFWYLREEDYTRHQDTRLLNGILDQYTENELAECYQYLAKSSKAAFSRYPQFEGKAASVKGVLILTDWRLFFLDHKCLTNALIQYLPTHAGRGFWKTMTEFVIQLILDATISFHTIIFAFGGAPNFEKSDFTEFFQNLAAYTSTTYEVCWIAQDWLDGLPSNQEDKQNLDDFNNHTKELFDAKNSTRQTNYKWGNIRNSPGIPPTNMDWLGNANQVRVKTIDLEKLYNCYIRHFVDNCNCYPSSKYFIDNTPIIDDYAYNDSRFPLRLGPADVQDDSRAIQTEELQNELSY</sequence>
<proteinExistence type="predicted"/>
<keyword evidence="3" id="KW-1185">Reference proteome</keyword>
<organism evidence="2 3">
    <name type="scientific">Caenorhabditis briggsae</name>
    <dbReference type="NCBI Taxonomy" id="6238"/>
    <lineage>
        <taxon>Eukaryota</taxon>
        <taxon>Metazoa</taxon>
        <taxon>Ecdysozoa</taxon>
        <taxon>Nematoda</taxon>
        <taxon>Chromadorea</taxon>
        <taxon>Rhabditida</taxon>
        <taxon>Rhabditina</taxon>
        <taxon>Rhabditomorpha</taxon>
        <taxon>Rhabditoidea</taxon>
        <taxon>Rhabditidae</taxon>
        <taxon>Peloderinae</taxon>
        <taxon>Caenorhabditis</taxon>
    </lineage>
</organism>
<evidence type="ECO:0000313" key="3">
    <source>
        <dbReference type="Proteomes" id="UP000829354"/>
    </source>
</evidence>
<accession>A0AAE9JRM7</accession>
<feature type="coiled-coil region" evidence="1">
    <location>
        <begin position="63"/>
        <end position="126"/>
    </location>
</feature>
<protein>
    <submittedName>
        <fullName evidence="2">Uncharacterized protein</fullName>
    </submittedName>
</protein>
<gene>
    <name evidence="2" type="ORF">L5515_017513</name>
</gene>